<evidence type="ECO:0000313" key="4">
    <source>
        <dbReference type="Proteomes" id="UP001232245"/>
    </source>
</evidence>
<dbReference type="SUPFAM" id="SSF53474">
    <property type="entry name" value="alpha/beta-Hydrolases"/>
    <property type="match status" value="1"/>
</dbReference>
<keyword evidence="1" id="KW-0472">Membrane</keyword>
<feature type="domain" description="AB hydrolase-1" evidence="2">
    <location>
        <begin position="65"/>
        <end position="304"/>
    </location>
</feature>
<evidence type="ECO:0000256" key="1">
    <source>
        <dbReference type="SAM" id="Phobius"/>
    </source>
</evidence>
<dbReference type="Proteomes" id="UP001232245">
    <property type="component" value="Unassembled WGS sequence"/>
</dbReference>
<dbReference type="InterPro" id="IPR029058">
    <property type="entry name" value="AB_hydrolase_fold"/>
</dbReference>
<dbReference type="Pfam" id="PF00561">
    <property type="entry name" value="Abhydrolase_1"/>
    <property type="match status" value="1"/>
</dbReference>
<keyword evidence="1" id="KW-0812">Transmembrane</keyword>
<dbReference type="PANTHER" id="PTHR43798">
    <property type="entry name" value="MONOACYLGLYCEROL LIPASE"/>
    <property type="match status" value="1"/>
</dbReference>
<sequence length="323" mass="35760">MTIRMQRRLKMLIVILCCLLFIFVSLYVYNLLAVKKGEGDFPPEGNFINVEGINLHYYSKGKGQPIVFLHGGILSGNDYKDVMNLAANRGYHAISFDRPGYGYSERPEGMEVTPITQATLLHNALKTLGVDRPIILVGHSWSGTMTLSYAVQYPNEVAGVVLLGAAMYKEGYPAENGDALSKIITIPVLGDTILNTLLKTPLGKAMAKSMVEETFAPEMTPAGYIEETYALGFRPGQLKANREDVLAFPKTSEKLSPQYKNIKTPAVIIVGQKDPFGMIDQARRLQQELVNSKLQIIPEIGHMIPQLHPQVVLDGVEELKVQR</sequence>
<gene>
    <name evidence="3" type="ORF">J2S02_002202</name>
</gene>
<dbReference type="PANTHER" id="PTHR43798:SF33">
    <property type="entry name" value="HYDROLASE, PUTATIVE (AFU_ORTHOLOGUE AFUA_2G14860)-RELATED"/>
    <property type="match status" value="1"/>
</dbReference>
<dbReference type="PRINTS" id="PR00111">
    <property type="entry name" value="ABHYDROLASE"/>
</dbReference>
<comment type="caution">
    <text evidence="3">The sequence shown here is derived from an EMBL/GenBank/DDBJ whole genome shotgun (WGS) entry which is preliminary data.</text>
</comment>
<dbReference type="Gene3D" id="3.40.50.1820">
    <property type="entry name" value="alpha/beta hydrolase"/>
    <property type="match status" value="1"/>
</dbReference>
<dbReference type="PRINTS" id="PR00412">
    <property type="entry name" value="EPOXHYDRLASE"/>
</dbReference>
<protein>
    <submittedName>
        <fullName evidence="3">Pimeloyl-ACP methyl ester carboxylesterase</fullName>
    </submittedName>
</protein>
<dbReference type="RefSeq" id="WP_233452403.1">
    <property type="nucleotide sequence ID" value="NZ_CADEPK010000426.1"/>
</dbReference>
<accession>A0ABT9Z2R2</accession>
<keyword evidence="1" id="KW-1133">Transmembrane helix</keyword>
<proteinExistence type="predicted"/>
<evidence type="ECO:0000313" key="3">
    <source>
        <dbReference type="EMBL" id="MDQ0225858.1"/>
    </source>
</evidence>
<keyword evidence="4" id="KW-1185">Reference proteome</keyword>
<dbReference type="EMBL" id="JAUSTZ010000003">
    <property type="protein sequence ID" value="MDQ0225858.1"/>
    <property type="molecule type" value="Genomic_DNA"/>
</dbReference>
<feature type="transmembrane region" description="Helical" evidence="1">
    <location>
        <begin position="12"/>
        <end position="32"/>
    </location>
</feature>
<dbReference type="InterPro" id="IPR050266">
    <property type="entry name" value="AB_hydrolase_sf"/>
</dbReference>
<reference evidence="3 4" key="1">
    <citation type="submission" date="2023-07" db="EMBL/GenBank/DDBJ databases">
        <title>Genomic Encyclopedia of Type Strains, Phase IV (KMG-IV): sequencing the most valuable type-strain genomes for metagenomic binning, comparative biology and taxonomic classification.</title>
        <authorList>
            <person name="Goeker M."/>
        </authorList>
    </citation>
    <scope>NUCLEOTIDE SEQUENCE [LARGE SCALE GENOMIC DNA]</scope>
    <source>
        <strain evidence="3 4">DSM 17723</strain>
    </source>
</reference>
<organism evidence="3 4">
    <name type="scientific">Metabacillus niabensis</name>
    <dbReference type="NCBI Taxonomy" id="324854"/>
    <lineage>
        <taxon>Bacteria</taxon>
        <taxon>Bacillati</taxon>
        <taxon>Bacillota</taxon>
        <taxon>Bacilli</taxon>
        <taxon>Bacillales</taxon>
        <taxon>Bacillaceae</taxon>
        <taxon>Metabacillus</taxon>
    </lineage>
</organism>
<dbReference type="InterPro" id="IPR000639">
    <property type="entry name" value="Epox_hydrolase-like"/>
</dbReference>
<evidence type="ECO:0000259" key="2">
    <source>
        <dbReference type="Pfam" id="PF00561"/>
    </source>
</evidence>
<dbReference type="InterPro" id="IPR000073">
    <property type="entry name" value="AB_hydrolase_1"/>
</dbReference>
<name>A0ABT9Z2R2_9BACI</name>